<dbReference type="SUPFAM" id="SSF48652">
    <property type="entry name" value="Tetraspanin"/>
    <property type="match status" value="1"/>
</dbReference>
<reference evidence="8" key="1">
    <citation type="journal article" date="2015" name="Insect Biochem. Mol. Biol.">
        <title>An insight into the sialome of the horse fly, Tabanus bromius.</title>
        <authorList>
            <person name="Ribeiro J.M."/>
            <person name="Kazimirova M."/>
            <person name="Takac P."/>
            <person name="Andersen J.F."/>
            <person name="Francischetti I.M."/>
        </authorList>
    </citation>
    <scope>NUCLEOTIDE SEQUENCE</scope>
</reference>
<evidence type="ECO:0000256" key="2">
    <source>
        <dbReference type="ARBA" id="ARBA00006840"/>
    </source>
</evidence>
<feature type="disulfide bond" evidence="6">
    <location>
        <begin position="139"/>
        <end position="156"/>
    </location>
</feature>
<evidence type="ECO:0000256" key="5">
    <source>
        <dbReference type="ARBA" id="ARBA00023136"/>
    </source>
</evidence>
<comment type="subcellular location">
    <subcellularLocation>
        <location evidence="1 7">Membrane</location>
        <topology evidence="1 7">Multi-pass membrane protein</topology>
    </subcellularLocation>
</comment>
<proteinExistence type="evidence at transcript level"/>
<comment type="similarity">
    <text evidence="2 7">Belongs to the tetraspanin (TM4SF) family.</text>
</comment>
<evidence type="ECO:0000256" key="4">
    <source>
        <dbReference type="ARBA" id="ARBA00022989"/>
    </source>
</evidence>
<evidence type="ECO:0000256" key="3">
    <source>
        <dbReference type="ARBA" id="ARBA00022692"/>
    </source>
</evidence>
<evidence type="ECO:0000256" key="1">
    <source>
        <dbReference type="ARBA" id="ARBA00004141"/>
    </source>
</evidence>
<keyword evidence="3 7" id="KW-0812">Transmembrane</keyword>
<dbReference type="Gene3D" id="1.10.1450.10">
    <property type="entry name" value="Tetraspanin"/>
    <property type="match status" value="1"/>
</dbReference>
<dbReference type="PANTHER" id="PTHR19282:SF521">
    <property type="entry name" value="IP01817P-RELATED"/>
    <property type="match status" value="1"/>
</dbReference>
<accession>A0A0K8TP69</accession>
<dbReference type="InterPro" id="IPR000301">
    <property type="entry name" value="Tetraspanin_animals"/>
</dbReference>
<organism evidence="8">
    <name type="scientific">Tabanus bromius</name>
    <name type="common">Band-eyed brown horse fly</name>
    <dbReference type="NCBI Taxonomy" id="304241"/>
    <lineage>
        <taxon>Eukaryota</taxon>
        <taxon>Metazoa</taxon>
        <taxon>Ecdysozoa</taxon>
        <taxon>Arthropoda</taxon>
        <taxon>Hexapoda</taxon>
        <taxon>Insecta</taxon>
        <taxon>Pterygota</taxon>
        <taxon>Neoptera</taxon>
        <taxon>Endopterygota</taxon>
        <taxon>Diptera</taxon>
        <taxon>Brachycera</taxon>
        <taxon>Tabanomorpha</taxon>
        <taxon>Tabanoidea</taxon>
        <taxon>Tabanidae</taxon>
        <taxon>Tabanus</taxon>
    </lineage>
</organism>
<dbReference type="AlphaFoldDB" id="A0A0K8TP69"/>
<dbReference type="PANTHER" id="PTHR19282">
    <property type="entry name" value="TETRASPANIN"/>
    <property type="match status" value="1"/>
</dbReference>
<evidence type="ECO:0000256" key="7">
    <source>
        <dbReference type="RuleBase" id="RU361218"/>
    </source>
</evidence>
<evidence type="ECO:0000313" key="8">
    <source>
        <dbReference type="EMBL" id="JAI16177.1"/>
    </source>
</evidence>
<sequence>MSCGISVIKYILFLVNIICAIAGIALIALGAVVITQAKHLQGADVKGINVVAGFIIGLGCLIFIIAFFGCCGAIRESHCMTMTYAIVLLILLIAEIAVIAYVFISNTKGGEIFDDLWKNRDKPEIQASINAIQSFVGCCGRDSPLDYGLSLPKSCCPESENVFSCVVASAKQNGCHHAFEDFIKKNFKLLGFVGIGVAVFEAVAFIFACTLANHVRNNERRSHY</sequence>
<evidence type="ECO:0000256" key="6">
    <source>
        <dbReference type="PIRSR" id="PIRSR002419-1"/>
    </source>
</evidence>
<protein>
    <recommendedName>
        <fullName evidence="7">Tetraspanin</fullName>
    </recommendedName>
</protein>
<dbReference type="InterPro" id="IPR018499">
    <property type="entry name" value="Tetraspanin/Peripherin"/>
</dbReference>
<dbReference type="InterPro" id="IPR008952">
    <property type="entry name" value="Tetraspanin_EC2_sf"/>
</dbReference>
<keyword evidence="4 7" id="KW-1133">Transmembrane helix</keyword>
<dbReference type="CDD" id="cd03127">
    <property type="entry name" value="tetraspanin_LEL"/>
    <property type="match status" value="1"/>
</dbReference>
<dbReference type="PRINTS" id="PR00259">
    <property type="entry name" value="TMFOUR"/>
</dbReference>
<feature type="transmembrane region" description="Helical" evidence="7">
    <location>
        <begin position="12"/>
        <end position="35"/>
    </location>
</feature>
<dbReference type="GO" id="GO:0005886">
    <property type="term" value="C:plasma membrane"/>
    <property type="evidence" value="ECO:0007669"/>
    <property type="project" value="TreeGrafter"/>
</dbReference>
<keyword evidence="5 7" id="KW-0472">Membrane</keyword>
<feature type="transmembrane region" description="Helical" evidence="7">
    <location>
        <begin position="47"/>
        <end position="70"/>
    </location>
</feature>
<dbReference type="Pfam" id="PF00335">
    <property type="entry name" value="Tetraspanin"/>
    <property type="match status" value="1"/>
</dbReference>
<dbReference type="EMBL" id="GDAI01001426">
    <property type="protein sequence ID" value="JAI16177.1"/>
    <property type="molecule type" value="mRNA"/>
</dbReference>
<name>A0A0K8TP69_TABBR</name>
<feature type="transmembrane region" description="Helical" evidence="7">
    <location>
        <begin position="189"/>
        <end position="212"/>
    </location>
</feature>
<feature type="disulfide bond" evidence="6">
    <location>
        <begin position="138"/>
        <end position="175"/>
    </location>
</feature>
<feature type="transmembrane region" description="Helical" evidence="7">
    <location>
        <begin position="82"/>
        <end position="104"/>
    </location>
</feature>
<dbReference type="PIRSF" id="PIRSF002419">
    <property type="entry name" value="Tetraspanin"/>
    <property type="match status" value="1"/>
</dbReference>
<keyword evidence="6" id="KW-1015">Disulfide bond</keyword>